<proteinExistence type="predicted"/>
<accession>A0AAW1WYB2</accession>
<evidence type="ECO:0000313" key="1">
    <source>
        <dbReference type="EMBL" id="KAK9929648.1"/>
    </source>
</evidence>
<keyword evidence="2" id="KW-1185">Reference proteome</keyword>
<evidence type="ECO:0000313" key="2">
    <source>
        <dbReference type="Proteomes" id="UP001457282"/>
    </source>
</evidence>
<comment type="caution">
    <text evidence="1">The sequence shown here is derived from an EMBL/GenBank/DDBJ whole genome shotgun (WGS) entry which is preliminary data.</text>
</comment>
<reference evidence="1 2" key="1">
    <citation type="journal article" date="2023" name="G3 (Bethesda)">
        <title>A chromosome-length genome assembly and annotation of blackberry (Rubus argutus, cv. 'Hillquist').</title>
        <authorList>
            <person name="Bruna T."/>
            <person name="Aryal R."/>
            <person name="Dudchenko O."/>
            <person name="Sargent D.J."/>
            <person name="Mead D."/>
            <person name="Buti M."/>
            <person name="Cavallini A."/>
            <person name="Hytonen T."/>
            <person name="Andres J."/>
            <person name="Pham M."/>
            <person name="Weisz D."/>
            <person name="Mascagni F."/>
            <person name="Usai G."/>
            <person name="Natali L."/>
            <person name="Bassil N."/>
            <person name="Fernandez G.E."/>
            <person name="Lomsadze A."/>
            <person name="Armour M."/>
            <person name="Olukolu B."/>
            <person name="Poorten T."/>
            <person name="Britton C."/>
            <person name="Davik J."/>
            <person name="Ashrafi H."/>
            <person name="Aiden E.L."/>
            <person name="Borodovsky M."/>
            <person name="Worthington M."/>
        </authorList>
    </citation>
    <scope>NUCLEOTIDE SEQUENCE [LARGE SCALE GENOMIC DNA]</scope>
    <source>
        <strain evidence="1">PI 553951</strain>
    </source>
</reference>
<organism evidence="1 2">
    <name type="scientific">Rubus argutus</name>
    <name type="common">Southern blackberry</name>
    <dbReference type="NCBI Taxonomy" id="59490"/>
    <lineage>
        <taxon>Eukaryota</taxon>
        <taxon>Viridiplantae</taxon>
        <taxon>Streptophyta</taxon>
        <taxon>Embryophyta</taxon>
        <taxon>Tracheophyta</taxon>
        <taxon>Spermatophyta</taxon>
        <taxon>Magnoliopsida</taxon>
        <taxon>eudicotyledons</taxon>
        <taxon>Gunneridae</taxon>
        <taxon>Pentapetalae</taxon>
        <taxon>rosids</taxon>
        <taxon>fabids</taxon>
        <taxon>Rosales</taxon>
        <taxon>Rosaceae</taxon>
        <taxon>Rosoideae</taxon>
        <taxon>Rosoideae incertae sedis</taxon>
        <taxon>Rubus</taxon>
    </lineage>
</organism>
<protein>
    <submittedName>
        <fullName evidence="1">Uncharacterized protein</fullName>
    </submittedName>
</protein>
<sequence length="177" mass="19970">MDIDISHDGCVDDQDSSARINCSTAIHKESSKTINHQCTQSIATDTQSRRTTITASLSSKPATTQPAQFCRRPNPNLLSCTLPRAAPSLHKAAVDASFPNKRRKKRLSPRERNPFSPKLLLLTAVFNFNHAEPCRRFFCKPTTQDTLNHRRTKPANSSRRYQQQPAITVLQQLRCEL</sequence>
<name>A0AAW1WYB2_RUBAR</name>
<gene>
    <name evidence="1" type="ORF">M0R45_026740</name>
</gene>
<dbReference type="Proteomes" id="UP001457282">
    <property type="component" value="Unassembled WGS sequence"/>
</dbReference>
<dbReference type="AlphaFoldDB" id="A0AAW1WYB2"/>
<dbReference type="EMBL" id="JBEDUW010000005">
    <property type="protein sequence ID" value="KAK9929648.1"/>
    <property type="molecule type" value="Genomic_DNA"/>
</dbReference>